<keyword evidence="2" id="KW-1185">Reference proteome</keyword>
<evidence type="ECO:0000313" key="1">
    <source>
        <dbReference type="EMBL" id="KAF7814629.1"/>
    </source>
</evidence>
<organism evidence="1 2">
    <name type="scientific">Senna tora</name>
    <dbReference type="NCBI Taxonomy" id="362788"/>
    <lineage>
        <taxon>Eukaryota</taxon>
        <taxon>Viridiplantae</taxon>
        <taxon>Streptophyta</taxon>
        <taxon>Embryophyta</taxon>
        <taxon>Tracheophyta</taxon>
        <taxon>Spermatophyta</taxon>
        <taxon>Magnoliopsida</taxon>
        <taxon>eudicotyledons</taxon>
        <taxon>Gunneridae</taxon>
        <taxon>Pentapetalae</taxon>
        <taxon>rosids</taxon>
        <taxon>fabids</taxon>
        <taxon>Fabales</taxon>
        <taxon>Fabaceae</taxon>
        <taxon>Caesalpinioideae</taxon>
        <taxon>Cassia clade</taxon>
        <taxon>Senna</taxon>
    </lineage>
</organism>
<proteinExistence type="predicted"/>
<evidence type="ECO:0000313" key="2">
    <source>
        <dbReference type="Proteomes" id="UP000634136"/>
    </source>
</evidence>
<protein>
    <submittedName>
        <fullName evidence="1">Uncharacterized protein</fullName>
    </submittedName>
</protein>
<dbReference type="AlphaFoldDB" id="A0A834T2M2"/>
<reference evidence="1" key="1">
    <citation type="submission" date="2020-09" db="EMBL/GenBank/DDBJ databases">
        <title>Genome-Enabled Discovery of Anthraquinone Biosynthesis in Senna tora.</title>
        <authorList>
            <person name="Kang S.-H."/>
            <person name="Pandey R.P."/>
            <person name="Lee C.-M."/>
            <person name="Sim J.-S."/>
            <person name="Jeong J.-T."/>
            <person name="Choi B.-S."/>
            <person name="Jung M."/>
            <person name="Ginzburg D."/>
            <person name="Zhao K."/>
            <person name="Won S.Y."/>
            <person name="Oh T.-J."/>
            <person name="Yu Y."/>
            <person name="Kim N.-H."/>
            <person name="Lee O.R."/>
            <person name="Lee T.-H."/>
            <person name="Bashyal P."/>
            <person name="Kim T.-S."/>
            <person name="Lee W.-H."/>
            <person name="Kawkins C."/>
            <person name="Kim C.-K."/>
            <person name="Kim J.S."/>
            <person name="Ahn B.O."/>
            <person name="Rhee S.Y."/>
            <person name="Sohng J.K."/>
        </authorList>
    </citation>
    <scope>NUCLEOTIDE SEQUENCE</scope>
    <source>
        <tissue evidence="1">Leaf</tissue>
    </source>
</reference>
<accession>A0A834T2M2</accession>
<dbReference type="EMBL" id="JAAIUW010000009">
    <property type="protein sequence ID" value="KAF7814629.1"/>
    <property type="molecule type" value="Genomic_DNA"/>
</dbReference>
<name>A0A834T2M2_9FABA</name>
<comment type="caution">
    <text evidence="1">The sequence shown here is derived from an EMBL/GenBank/DDBJ whole genome shotgun (WGS) entry which is preliminary data.</text>
</comment>
<dbReference type="Proteomes" id="UP000634136">
    <property type="component" value="Unassembled WGS sequence"/>
</dbReference>
<sequence length="167" mass="19327">MNLTKSFFIFSPNMPHALKRSVANMFGKYLGTWIDQHKSKDIFEDLVTKVQGRLQNWKSKCFSQAAMIHTAKLTTTTCGIFELWRIGIRHTSSQQALMWIYSQYSSLKEAFHLFPNENSCVNPARNYHREVPTAMFGSFIDNGREWSLMEKSGEKRSGMECMDKIVV</sequence>
<gene>
    <name evidence="1" type="ORF">G2W53_028598</name>
</gene>